<dbReference type="Gene3D" id="3.40.50.410">
    <property type="entry name" value="von Willebrand factor, type A domain"/>
    <property type="match status" value="1"/>
</dbReference>
<dbReference type="Proteomes" id="UP000266177">
    <property type="component" value="Unassembled WGS sequence"/>
</dbReference>
<keyword evidence="1" id="KW-0472">Membrane</keyword>
<feature type="transmembrane region" description="Helical" evidence="1">
    <location>
        <begin position="536"/>
        <end position="556"/>
    </location>
</feature>
<dbReference type="RefSeq" id="WP_119795495.1">
    <property type="nucleotide sequence ID" value="NZ_QYZD01000024.1"/>
</dbReference>
<dbReference type="OrthoDB" id="1673233at2"/>
<protein>
    <submittedName>
        <fullName evidence="4">VWA domain-containing protein</fullName>
    </submittedName>
</protein>
<dbReference type="PROSITE" id="PS50234">
    <property type="entry name" value="VWFA"/>
    <property type="match status" value="1"/>
</dbReference>
<accession>A0A3A3GF77</accession>
<dbReference type="InterPro" id="IPR036465">
    <property type="entry name" value="vWFA_dom_sf"/>
</dbReference>
<dbReference type="AlphaFoldDB" id="A0A3A3GF77"/>
<evidence type="ECO:0000256" key="1">
    <source>
        <dbReference type="SAM" id="Phobius"/>
    </source>
</evidence>
<keyword evidence="1" id="KW-1133">Transmembrane helix</keyword>
<proteinExistence type="predicted"/>
<dbReference type="CDD" id="cd00198">
    <property type="entry name" value="vWFA"/>
    <property type="match status" value="1"/>
</dbReference>
<dbReference type="SMART" id="SM00327">
    <property type="entry name" value="VWA"/>
    <property type="match status" value="1"/>
</dbReference>
<name>A0A3A3GF77_PANTH</name>
<feature type="domain" description="VWFA" evidence="3">
    <location>
        <begin position="49"/>
        <end position="235"/>
    </location>
</feature>
<dbReference type="EMBL" id="QYZD01000024">
    <property type="protein sequence ID" value="RJG21420.1"/>
    <property type="molecule type" value="Genomic_DNA"/>
</dbReference>
<dbReference type="Pfam" id="PF00092">
    <property type="entry name" value="VWA"/>
    <property type="match status" value="1"/>
</dbReference>
<reference evidence="4 5" key="1">
    <citation type="submission" date="2018-09" db="EMBL/GenBank/DDBJ databases">
        <title>Paenibacillus SK2017-BO5.</title>
        <authorList>
            <person name="Piskunova J.V."/>
            <person name="Dubiley S.A."/>
            <person name="Severinov K.V."/>
        </authorList>
    </citation>
    <scope>NUCLEOTIDE SEQUENCE [LARGE SCALE GENOMIC DNA]</scope>
    <source>
        <strain evidence="4 5">BO5</strain>
    </source>
</reference>
<dbReference type="PANTHER" id="PTHR10579:SF43">
    <property type="entry name" value="ZINC FINGER (C3HC4-TYPE RING FINGER) FAMILY PROTEIN"/>
    <property type="match status" value="1"/>
</dbReference>
<gene>
    <name evidence="4" type="ORF">DQX05_21335</name>
</gene>
<evidence type="ECO:0000259" key="3">
    <source>
        <dbReference type="PROSITE" id="PS50234"/>
    </source>
</evidence>
<dbReference type="PANTHER" id="PTHR10579">
    <property type="entry name" value="CALCIUM-ACTIVATED CHLORIDE CHANNEL REGULATOR"/>
    <property type="match status" value="1"/>
</dbReference>
<organism evidence="4 5">
    <name type="scientific">Paenibacillus thiaminolyticus</name>
    <name type="common">Bacillus thiaminolyticus</name>
    <dbReference type="NCBI Taxonomy" id="49283"/>
    <lineage>
        <taxon>Bacteria</taxon>
        <taxon>Bacillati</taxon>
        <taxon>Bacillota</taxon>
        <taxon>Bacilli</taxon>
        <taxon>Bacillales</taxon>
        <taxon>Paenibacillaceae</taxon>
        <taxon>Paenibacillus</taxon>
    </lineage>
</organism>
<evidence type="ECO:0000256" key="2">
    <source>
        <dbReference type="SAM" id="SignalP"/>
    </source>
</evidence>
<feature type="chain" id="PRO_5017343478" evidence="2">
    <location>
        <begin position="37"/>
        <end position="691"/>
    </location>
</feature>
<sequence length="691" mass="76248">MIKTLPKRGGLFKGLAAAIALIVLWSSGGGAAPAYAADKAANAASQGIDAVFVLDVSYSMNETDKDGIAAEVINMFMDMSDPAKTRIGFVAYNDRIVETQPLTSIASPGHQAKLKQKLQHMPRYGYTDLGLGLRTGAEMLASDKEKSGVPFLILLSDGGTDFGYTSRGRTVEDSNRDVKHVIMQAQSQGYPIYTIGLNHDGSVNKEELERIAKQTGGTSFITDSADDLPDIFNQIFAHQIQSVLVTVAAVTATGELQEVKVPIPNSSMSEANIILLSSHPLRESQLYYSSKNVRLYESNKYRLMKIIRPEQGELVIKLRGKPGDFVKVNLLGNYSLGPELVLESQEIIKGQNTKFLSYLQHPDGSRLEDSHVFDTMQADLVVTYLDSGEEERTPLARKGNGFEGDYVFRQSGSYRWHVYMHGPDFYRMSPEIERKVENLRPEAVEASPLSLTKEDGEVRIDLREWFRDPNGDAMTFQLQPPTDSKLEGAYIEDNWLVVTPRKTGDASLAVQASDPEGGTAVSTLAFTVRSYWERPLQIGAGVLIAALIGGAAYLWLRPRPKFAGRLEGYFLNTASGNDIPVAFWPLSSFDKRRVSLADLLRSLDIHEPLPEAERILLEPGKEGVLRVVHHTSCAVDKGRTPIPKGKKEVVQYNEKIYVTFEDGITEIELRYKPLKSGSVSTGRSHSLPESG</sequence>
<evidence type="ECO:0000313" key="5">
    <source>
        <dbReference type="Proteomes" id="UP000266177"/>
    </source>
</evidence>
<evidence type="ECO:0000313" key="4">
    <source>
        <dbReference type="EMBL" id="RJG21420.1"/>
    </source>
</evidence>
<dbReference type="InterPro" id="IPR002035">
    <property type="entry name" value="VWF_A"/>
</dbReference>
<comment type="caution">
    <text evidence="4">The sequence shown here is derived from an EMBL/GenBank/DDBJ whole genome shotgun (WGS) entry which is preliminary data.</text>
</comment>
<dbReference type="InterPro" id="IPR051266">
    <property type="entry name" value="CLCR"/>
</dbReference>
<feature type="signal peptide" evidence="2">
    <location>
        <begin position="1"/>
        <end position="36"/>
    </location>
</feature>
<keyword evidence="2" id="KW-0732">Signal</keyword>
<keyword evidence="1" id="KW-0812">Transmembrane</keyword>
<dbReference type="SUPFAM" id="SSF53300">
    <property type="entry name" value="vWA-like"/>
    <property type="match status" value="1"/>
</dbReference>